<keyword evidence="2" id="KW-1185">Reference proteome</keyword>
<reference evidence="1 2" key="1">
    <citation type="submission" date="2016-09" db="EMBL/GenBank/DDBJ databases">
        <title>Complete genome sequence of Actinomyces hongkongensis HKU8.</title>
        <authorList>
            <person name="Gao Y.-X."/>
            <person name="Zhou Y.-Y."/>
            <person name="Xie Y."/>
            <person name="Wang M."/>
            <person name="Wang S.-J."/>
            <person name="Shen S.-G."/>
        </authorList>
    </citation>
    <scope>NUCLEOTIDE SEQUENCE [LARGE SCALE GENOMIC DNA]</scope>
    <source>
        <strain evidence="1 2">HKU8</strain>
    </source>
</reference>
<evidence type="ECO:0000313" key="2">
    <source>
        <dbReference type="Proteomes" id="UP000095214"/>
    </source>
</evidence>
<dbReference type="EMBL" id="CP017298">
    <property type="protein sequence ID" value="AOS47288.1"/>
    <property type="molecule type" value="Genomic_DNA"/>
</dbReference>
<dbReference type="OrthoDB" id="2867402at2"/>
<name>A0A1D8B2C1_9ACTO</name>
<evidence type="ECO:0000313" key="1">
    <source>
        <dbReference type="EMBL" id="AOS47288.1"/>
    </source>
</evidence>
<dbReference type="Proteomes" id="UP000095214">
    <property type="component" value="Chromosome"/>
</dbReference>
<sequence length="106" mass="12315">MEGFDRLTEAQQRQVVNWSENFHAISARANLSRQEKSFVQWEGFLGEKGKRGPSGFVYPVEPLVRTEMSRIERLMEERIQYMIDQMLPPKPPAGGGWPYIPFFPGR</sequence>
<dbReference type="AlphaFoldDB" id="A0A1D8B2C1"/>
<accession>A0A1D8B2C1</accession>
<gene>
    <name evidence="1" type="ORF">BH719_04945</name>
</gene>
<dbReference type="KEGG" id="phon:BH719_04945"/>
<protein>
    <submittedName>
        <fullName evidence="1">Uncharacterized protein</fullName>
    </submittedName>
</protein>
<organism evidence="1 2">
    <name type="scientific">Pauljensenia hongkongensis</name>
    <dbReference type="NCBI Taxonomy" id="178339"/>
    <lineage>
        <taxon>Bacteria</taxon>
        <taxon>Bacillati</taxon>
        <taxon>Actinomycetota</taxon>
        <taxon>Actinomycetes</taxon>
        <taxon>Actinomycetales</taxon>
        <taxon>Actinomycetaceae</taxon>
        <taxon>Pauljensenia</taxon>
    </lineage>
</organism>
<proteinExistence type="predicted"/>